<name>A0A239MA59_9BACT</name>
<dbReference type="EMBL" id="FZOU01000011">
    <property type="protein sequence ID" value="SNT39370.1"/>
    <property type="molecule type" value="Genomic_DNA"/>
</dbReference>
<gene>
    <name evidence="1" type="ORF">SAMN05421770_11112</name>
</gene>
<evidence type="ECO:0000313" key="1">
    <source>
        <dbReference type="EMBL" id="SNT39370.1"/>
    </source>
</evidence>
<dbReference type="AlphaFoldDB" id="A0A239MA59"/>
<protein>
    <submittedName>
        <fullName evidence="1">Uncharacterized protein</fullName>
    </submittedName>
</protein>
<accession>A0A239MA59</accession>
<organism evidence="1 2">
    <name type="scientific">Granulicella rosea</name>
    <dbReference type="NCBI Taxonomy" id="474952"/>
    <lineage>
        <taxon>Bacteria</taxon>
        <taxon>Pseudomonadati</taxon>
        <taxon>Acidobacteriota</taxon>
        <taxon>Terriglobia</taxon>
        <taxon>Terriglobales</taxon>
        <taxon>Acidobacteriaceae</taxon>
        <taxon>Granulicella</taxon>
    </lineage>
</organism>
<proteinExistence type="predicted"/>
<dbReference type="RefSeq" id="WP_176441883.1">
    <property type="nucleotide sequence ID" value="NZ_FZOU01000011.1"/>
</dbReference>
<sequence>MKMRHHNPIGCPMITKAKPKLSWGVSLRCTAIAATLAFANVMIAPAQTLGPPPIPPKNAKKQKIQWVDTEWLWQYSPPPAEGRENDLIQDPHFRPFIDQYLTAPQAFWGPNMPPRKSLADTAYDFLAIPGKVIADDNRYLTFTGCVFHFCPSRGLVFVDLNSGQKNTQPLVVFAAIDWIRESKVTTDPGAEYTLWIFPDVAMTSDHLPAPLVKSLVRWSEEPIARTGIHQRITTAVLVDPDGTPHPFKPDTIGILDPQTTKPEATK</sequence>
<evidence type="ECO:0000313" key="2">
    <source>
        <dbReference type="Proteomes" id="UP000198356"/>
    </source>
</evidence>
<reference evidence="1 2" key="1">
    <citation type="submission" date="2017-06" db="EMBL/GenBank/DDBJ databases">
        <authorList>
            <person name="Kim H.J."/>
            <person name="Triplett B.A."/>
        </authorList>
    </citation>
    <scope>NUCLEOTIDE SEQUENCE [LARGE SCALE GENOMIC DNA]</scope>
    <source>
        <strain evidence="1 2">DSM 18704</strain>
    </source>
</reference>
<dbReference type="Proteomes" id="UP000198356">
    <property type="component" value="Unassembled WGS sequence"/>
</dbReference>
<keyword evidence="2" id="KW-1185">Reference proteome</keyword>